<keyword evidence="2" id="KW-1185">Reference proteome</keyword>
<reference evidence="1 2" key="1">
    <citation type="submission" date="2020-09" db="EMBL/GenBank/DDBJ databases">
        <title>De no assembly of potato wild relative species, Solanum commersonii.</title>
        <authorList>
            <person name="Cho K."/>
        </authorList>
    </citation>
    <scope>NUCLEOTIDE SEQUENCE [LARGE SCALE GENOMIC DNA]</scope>
    <source>
        <strain evidence="1">LZ3.2</strain>
        <tissue evidence="1">Leaf</tissue>
    </source>
</reference>
<feature type="non-terminal residue" evidence="1">
    <location>
        <position position="136"/>
    </location>
</feature>
<dbReference type="EMBL" id="JACXVP010000008">
    <property type="protein sequence ID" value="KAG5591446.1"/>
    <property type="molecule type" value="Genomic_DNA"/>
</dbReference>
<evidence type="ECO:0000313" key="2">
    <source>
        <dbReference type="Proteomes" id="UP000824120"/>
    </source>
</evidence>
<comment type="caution">
    <text evidence="1">The sequence shown here is derived from an EMBL/GenBank/DDBJ whole genome shotgun (WGS) entry which is preliminary data.</text>
</comment>
<accession>A0A9J5XX40</accession>
<gene>
    <name evidence="1" type="ORF">H5410_041960</name>
</gene>
<protein>
    <submittedName>
        <fullName evidence="1">Uncharacterized protein</fullName>
    </submittedName>
</protein>
<name>A0A9J5XX40_SOLCO</name>
<sequence>IYSLEPKDFKFTAPSLEFSSTINPPRTVEAPLVTYIKIHECNKFSVDWDLLFATFRNRGQQESRMRLAKVHVDACRLHCTMQIFSPVSRIMRTYALLQGHNTINEDETRSYAWLEERNDEQFVVLAGTYDGPTIKL</sequence>
<evidence type="ECO:0000313" key="1">
    <source>
        <dbReference type="EMBL" id="KAG5591446.1"/>
    </source>
</evidence>
<proteinExistence type="predicted"/>
<dbReference type="OrthoDB" id="271433at2759"/>
<organism evidence="1 2">
    <name type="scientific">Solanum commersonii</name>
    <name type="common">Commerson's wild potato</name>
    <name type="synonym">Commerson's nightshade</name>
    <dbReference type="NCBI Taxonomy" id="4109"/>
    <lineage>
        <taxon>Eukaryota</taxon>
        <taxon>Viridiplantae</taxon>
        <taxon>Streptophyta</taxon>
        <taxon>Embryophyta</taxon>
        <taxon>Tracheophyta</taxon>
        <taxon>Spermatophyta</taxon>
        <taxon>Magnoliopsida</taxon>
        <taxon>eudicotyledons</taxon>
        <taxon>Gunneridae</taxon>
        <taxon>Pentapetalae</taxon>
        <taxon>asterids</taxon>
        <taxon>lamiids</taxon>
        <taxon>Solanales</taxon>
        <taxon>Solanaceae</taxon>
        <taxon>Solanoideae</taxon>
        <taxon>Solaneae</taxon>
        <taxon>Solanum</taxon>
    </lineage>
</organism>
<dbReference type="Proteomes" id="UP000824120">
    <property type="component" value="Chromosome 8"/>
</dbReference>
<dbReference type="AlphaFoldDB" id="A0A9J5XX40"/>